<organism evidence="1 2">
    <name type="scientific">Hyalomma asiaticum</name>
    <name type="common">Tick</name>
    <dbReference type="NCBI Taxonomy" id="266040"/>
    <lineage>
        <taxon>Eukaryota</taxon>
        <taxon>Metazoa</taxon>
        <taxon>Ecdysozoa</taxon>
        <taxon>Arthropoda</taxon>
        <taxon>Chelicerata</taxon>
        <taxon>Arachnida</taxon>
        <taxon>Acari</taxon>
        <taxon>Parasitiformes</taxon>
        <taxon>Ixodida</taxon>
        <taxon>Ixodoidea</taxon>
        <taxon>Ixodidae</taxon>
        <taxon>Hyalomminae</taxon>
        <taxon>Hyalomma</taxon>
    </lineage>
</organism>
<dbReference type="Proteomes" id="UP000821845">
    <property type="component" value="Chromosome 4"/>
</dbReference>
<proteinExistence type="predicted"/>
<evidence type="ECO:0000313" key="1">
    <source>
        <dbReference type="EMBL" id="KAH6932812.1"/>
    </source>
</evidence>
<keyword evidence="2" id="KW-1185">Reference proteome</keyword>
<evidence type="ECO:0000313" key="2">
    <source>
        <dbReference type="Proteomes" id="UP000821845"/>
    </source>
</evidence>
<sequence length="245" mass="27890">MESPTDSHECKAKCKLCGKGHPMGDRTYQTPFIVRQRRKERIEESRRERQPAMRFADSRPIEGCGYQQRSQSATQRSESAGPRSRSGSRPGDRLPQATSAQKASGVKAQQKRSELCGKLWRQVVSQPLFRWRLRKDRVFPLVSRTLRGRTITPREITWFPAHMGFTISGITNSNELTHSLERGLTFCAGLHGPGSLDCSAPSEVWLSNHKQSILVATNWNEKRETRAAFRVSQLTTEDRDHQDDN</sequence>
<protein>
    <submittedName>
        <fullName evidence="1">Uncharacterized protein</fullName>
    </submittedName>
</protein>
<comment type="caution">
    <text evidence="1">The sequence shown here is derived from an EMBL/GenBank/DDBJ whole genome shotgun (WGS) entry which is preliminary data.</text>
</comment>
<accession>A0ACB7SI43</accession>
<dbReference type="EMBL" id="CM023484">
    <property type="protein sequence ID" value="KAH6932812.1"/>
    <property type="molecule type" value="Genomic_DNA"/>
</dbReference>
<name>A0ACB7SI43_HYAAI</name>
<gene>
    <name evidence="1" type="ORF">HPB50_009797</name>
</gene>
<reference evidence="1" key="1">
    <citation type="submission" date="2020-05" db="EMBL/GenBank/DDBJ databases">
        <title>Large-scale comparative analyses of tick genomes elucidate their genetic diversity and vector capacities.</title>
        <authorList>
            <person name="Jia N."/>
            <person name="Wang J."/>
            <person name="Shi W."/>
            <person name="Du L."/>
            <person name="Sun Y."/>
            <person name="Zhan W."/>
            <person name="Jiang J."/>
            <person name="Wang Q."/>
            <person name="Zhang B."/>
            <person name="Ji P."/>
            <person name="Sakyi L.B."/>
            <person name="Cui X."/>
            <person name="Yuan T."/>
            <person name="Jiang B."/>
            <person name="Yang W."/>
            <person name="Lam T.T.-Y."/>
            <person name="Chang Q."/>
            <person name="Ding S."/>
            <person name="Wang X."/>
            <person name="Zhu J."/>
            <person name="Ruan X."/>
            <person name="Zhao L."/>
            <person name="Wei J."/>
            <person name="Que T."/>
            <person name="Du C."/>
            <person name="Cheng J."/>
            <person name="Dai P."/>
            <person name="Han X."/>
            <person name="Huang E."/>
            <person name="Gao Y."/>
            <person name="Liu J."/>
            <person name="Shao H."/>
            <person name="Ye R."/>
            <person name="Li L."/>
            <person name="Wei W."/>
            <person name="Wang X."/>
            <person name="Wang C."/>
            <person name="Yang T."/>
            <person name="Huo Q."/>
            <person name="Li W."/>
            <person name="Guo W."/>
            <person name="Chen H."/>
            <person name="Zhou L."/>
            <person name="Ni X."/>
            <person name="Tian J."/>
            <person name="Zhou Y."/>
            <person name="Sheng Y."/>
            <person name="Liu T."/>
            <person name="Pan Y."/>
            <person name="Xia L."/>
            <person name="Li J."/>
            <person name="Zhao F."/>
            <person name="Cao W."/>
        </authorList>
    </citation>
    <scope>NUCLEOTIDE SEQUENCE</scope>
    <source>
        <strain evidence="1">Hyas-2018</strain>
    </source>
</reference>